<keyword evidence="1" id="KW-0812">Transmembrane</keyword>
<sequence>MTRRLQGRAAGISLWEAKTMPLDNQLGGIIYFLPSVLGLLVAVIHRKSGA</sequence>
<evidence type="ECO:0000256" key="1">
    <source>
        <dbReference type="SAM" id="Phobius"/>
    </source>
</evidence>
<accession>A0AAU8CT77</accession>
<name>A0AAU8CT77_9HYPH</name>
<keyword evidence="1" id="KW-0472">Membrane</keyword>
<keyword evidence="1" id="KW-1133">Transmembrane helix</keyword>
<protein>
    <submittedName>
        <fullName evidence="2">Uncharacterized protein</fullName>
    </submittedName>
</protein>
<gene>
    <name evidence="2" type="ORF">ABVK50_00550</name>
</gene>
<feature type="transmembrane region" description="Helical" evidence="1">
    <location>
        <begin position="26"/>
        <end position="44"/>
    </location>
</feature>
<dbReference type="AlphaFoldDB" id="A0AAU8CT77"/>
<organism evidence="2">
    <name type="scientific">Mesorhizobium sp. WSM2240</name>
    <dbReference type="NCBI Taxonomy" id="3228851"/>
    <lineage>
        <taxon>Bacteria</taxon>
        <taxon>Pseudomonadati</taxon>
        <taxon>Pseudomonadota</taxon>
        <taxon>Alphaproteobacteria</taxon>
        <taxon>Hyphomicrobiales</taxon>
        <taxon>Phyllobacteriaceae</taxon>
        <taxon>Mesorhizobium</taxon>
    </lineage>
</organism>
<evidence type="ECO:0000313" key="2">
    <source>
        <dbReference type="EMBL" id="XCG49165.1"/>
    </source>
</evidence>
<proteinExistence type="predicted"/>
<reference evidence="2" key="1">
    <citation type="submission" date="2024-06" db="EMBL/GenBank/DDBJ databases">
        <title>Mesorhizobium karijinii sp. nov., a symbiont of the iconic Swainsona formosa from arid Australia.</title>
        <authorList>
            <person name="Hill Y.J."/>
            <person name="Watkin E.L.J."/>
            <person name="O'Hara G.W."/>
            <person name="Terpolilli J."/>
            <person name="Tye M.L."/>
            <person name="Kohlmeier M.G."/>
        </authorList>
    </citation>
    <scope>NUCLEOTIDE SEQUENCE</scope>
    <source>
        <strain evidence="2">WSM2240</strain>
    </source>
</reference>
<dbReference type="EMBL" id="CP159253">
    <property type="protein sequence ID" value="XCG49165.1"/>
    <property type="molecule type" value="Genomic_DNA"/>
</dbReference>
<dbReference type="RefSeq" id="WP_353643302.1">
    <property type="nucleotide sequence ID" value="NZ_CP159253.1"/>
</dbReference>